<dbReference type="OrthoDB" id="309899at2"/>
<feature type="binding site" evidence="9">
    <location>
        <position position="305"/>
    </location>
    <ligand>
        <name>substrate</name>
    </ligand>
</feature>
<feature type="signal peptide" evidence="11">
    <location>
        <begin position="1"/>
        <end position="21"/>
    </location>
</feature>
<organism evidence="13 14">
    <name type="scientific">Actinoplanes lutulentus</name>
    <dbReference type="NCBI Taxonomy" id="1287878"/>
    <lineage>
        <taxon>Bacteria</taxon>
        <taxon>Bacillati</taxon>
        <taxon>Actinomycetota</taxon>
        <taxon>Actinomycetes</taxon>
        <taxon>Micromonosporales</taxon>
        <taxon>Micromonosporaceae</taxon>
        <taxon>Actinoplanes</taxon>
    </lineage>
</organism>
<dbReference type="SUPFAM" id="SSF51989">
    <property type="entry name" value="Glycosyl hydrolases family 6, cellulases"/>
    <property type="match status" value="1"/>
</dbReference>
<gene>
    <name evidence="13" type="ORF">B0I29_102154</name>
</gene>
<feature type="region of interest" description="Disordered" evidence="12">
    <location>
        <begin position="22"/>
        <end position="41"/>
    </location>
</feature>
<dbReference type="PROSITE" id="PS51257">
    <property type="entry name" value="PROKAR_LIPOPROTEIN"/>
    <property type="match status" value="1"/>
</dbReference>
<keyword evidence="7 11" id="KW-0624">Polysaccharide degradation</keyword>
<dbReference type="Pfam" id="PF01341">
    <property type="entry name" value="Glyco_hydro_6"/>
    <property type="match status" value="1"/>
</dbReference>
<dbReference type="PANTHER" id="PTHR34876:SF4">
    <property type="entry name" value="1,4-BETA-D-GLUCAN CELLOBIOHYDROLASE C-RELATED"/>
    <property type="match status" value="1"/>
</dbReference>
<dbReference type="Gene3D" id="3.20.20.40">
    <property type="entry name" value="1, 4-beta cellobiohydrolase"/>
    <property type="match status" value="1"/>
</dbReference>
<evidence type="ECO:0000256" key="2">
    <source>
        <dbReference type="ARBA" id="ARBA00022801"/>
    </source>
</evidence>
<dbReference type="EC" id="3.2.1.-" evidence="11"/>
<evidence type="ECO:0000256" key="9">
    <source>
        <dbReference type="PIRSR" id="PIRSR001100-2"/>
    </source>
</evidence>
<comment type="caution">
    <text evidence="13">The sequence shown here is derived from an EMBL/GenBank/DDBJ whole genome shotgun (WGS) entry which is preliminary data.</text>
</comment>
<dbReference type="PIRSF" id="PIRSF001100">
    <property type="entry name" value="Beta_cellobiohydrolase"/>
    <property type="match status" value="1"/>
</dbReference>
<feature type="active site" evidence="10">
    <location>
        <position position="119"/>
    </location>
</feature>
<accession>A0A327ZI07</accession>
<comment type="similarity">
    <text evidence="11">Belongs to the glycosyl hydrolase family 6.</text>
</comment>
<keyword evidence="3 11" id="KW-0136">Cellulose degradation</keyword>
<dbReference type="GO" id="GO:0004553">
    <property type="term" value="F:hydrolase activity, hydrolyzing O-glycosyl compounds"/>
    <property type="evidence" value="ECO:0007669"/>
    <property type="project" value="InterPro"/>
</dbReference>
<dbReference type="GO" id="GO:0030245">
    <property type="term" value="P:cellulose catabolic process"/>
    <property type="evidence" value="ECO:0007669"/>
    <property type="project" value="UniProtKB-KW"/>
</dbReference>
<evidence type="ECO:0000256" key="12">
    <source>
        <dbReference type="SAM" id="MobiDB-lite"/>
    </source>
</evidence>
<evidence type="ECO:0000313" key="14">
    <source>
        <dbReference type="Proteomes" id="UP000249341"/>
    </source>
</evidence>
<evidence type="ECO:0000313" key="13">
    <source>
        <dbReference type="EMBL" id="RAK42329.1"/>
    </source>
</evidence>
<dbReference type="Proteomes" id="UP000249341">
    <property type="component" value="Unassembled WGS sequence"/>
</dbReference>
<feature type="binding site" evidence="9">
    <location>
        <position position="231"/>
    </location>
    <ligand>
        <name>substrate</name>
    </ligand>
</feature>
<evidence type="ECO:0000256" key="8">
    <source>
        <dbReference type="PIRSR" id="PIRSR001100-1"/>
    </source>
</evidence>
<reference evidence="13 14" key="1">
    <citation type="submission" date="2018-06" db="EMBL/GenBank/DDBJ databases">
        <title>Genomic Encyclopedia of Type Strains, Phase III (KMG-III): the genomes of soil and plant-associated and newly described type strains.</title>
        <authorList>
            <person name="Whitman W."/>
        </authorList>
    </citation>
    <scope>NUCLEOTIDE SEQUENCE [LARGE SCALE GENOMIC DNA]</scope>
    <source>
        <strain evidence="13 14">CGMCC 4.7090</strain>
    </source>
</reference>
<name>A0A327ZI07_9ACTN</name>
<dbReference type="AlphaFoldDB" id="A0A327ZI07"/>
<dbReference type="EMBL" id="QLMJ01000002">
    <property type="protein sequence ID" value="RAK42329.1"/>
    <property type="molecule type" value="Genomic_DNA"/>
</dbReference>
<evidence type="ECO:0000256" key="3">
    <source>
        <dbReference type="ARBA" id="ARBA00023001"/>
    </source>
</evidence>
<evidence type="ECO:0000256" key="1">
    <source>
        <dbReference type="ARBA" id="ARBA00022729"/>
    </source>
</evidence>
<sequence length="335" mass="34285">MRTLPALCGLAALVALGGCTADPSPQPSPTTTASAAPSSAAEEFYVEPDAPAVGQVVTWTAGGRAADAAAVRRIAESPAAVWFADGEPGYADRARALVTAAAAAGRTPVLVAYYVPERDCGAYSGGGAPDAASYRTWIAGLAGALGDSRAIVVLEPDAVTHVLQGCVSGPSAEERYTLLSEAISTLKAAPGARVYLDGGNPSWVRDVDRVAAALVKAGVKNADGFSLNVANFETTEANVGYGTKISDRLGGARFVIDTSRNGNGPAAVDARDAEGHWCNPEGRALGPSPTTQTGEALVDAYLWVKRPGESDGECRAGAPPAGQWWPEYALELATN</sequence>
<dbReference type="PANTHER" id="PTHR34876">
    <property type="match status" value="1"/>
</dbReference>
<evidence type="ECO:0000256" key="6">
    <source>
        <dbReference type="ARBA" id="ARBA00023295"/>
    </source>
</evidence>
<keyword evidence="6 11" id="KW-0326">Glycosidase</keyword>
<feature type="active site" description="Proton donor" evidence="8">
    <location>
        <position position="157"/>
    </location>
</feature>
<feature type="binding site" evidence="9">
    <location>
        <position position="203"/>
    </location>
    <ligand>
        <name>substrate</name>
    </ligand>
</feature>
<dbReference type="PROSITE" id="PS00655">
    <property type="entry name" value="GLYCOSYL_HYDROL_F6_1"/>
    <property type="match status" value="1"/>
</dbReference>
<keyword evidence="4" id="KW-1015">Disulfide bond</keyword>
<feature type="active site" description="Proton acceptor" evidence="8">
    <location>
        <position position="311"/>
    </location>
</feature>
<proteinExistence type="inferred from homology"/>
<feature type="binding site" evidence="9">
    <location>
        <position position="277"/>
    </location>
    <ligand>
        <name>substrate</name>
    </ligand>
</feature>
<evidence type="ECO:0000256" key="11">
    <source>
        <dbReference type="RuleBase" id="RU361186"/>
    </source>
</evidence>
<keyword evidence="5 11" id="KW-0119">Carbohydrate metabolism</keyword>
<dbReference type="InterPro" id="IPR036434">
    <property type="entry name" value="Beta_cellobiohydrolase_sf"/>
</dbReference>
<feature type="binding site" evidence="9">
    <location>
        <position position="309"/>
    </location>
    <ligand>
        <name>substrate</name>
    </ligand>
</feature>
<protein>
    <recommendedName>
        <fullName evidence="11">Glucanase</fullName>
        <ecNumber evidence="11">3.2.1.-</ecNumber>
    </recommendedName>
</protein>
<keyword evidence="1 11" id="KW-0732">Signal</keyword>
<evidence type="ECO:0000256" key="5">
    <source>
        <dbReference type="ARBA" id="ARBA00023277"/>
    </source>
</evidence>
<dbReference type="PRINTS" id="PR00733">
    <property type="entry name" value="GLHYDRLASE6"/>
</dbReference>
<keyword evidence="2 11" id="KW-0378">Hydrolase</keyword>
<feature type="chain" id="PRO_5039747205" description="Glucanase" evidence="11">
    <location>
        <begin position="22"/>
        <end position="335"/>
    </location>
</feature>
<dbReference type="InterPro" id="IPR001524">
    <property type="entry name" value="Glyco_hydro_6_CS"/>
</dbReference>
<evidence type="ECO:0000256" key="4">
    <source>
        <dbReference type="ARBA" id="ARBA00023157"/>
    </source>
</evidence>
<evidence type="ECO:0000256" key="10">
    <source>
        <dbReference type="PROSITE-ProRule" id="PRU10056"/>
    </source>
</evidence>
<dbReference type="InterPro" id="IPR016288">
    <property type="entry name" value="Beta_cellobiohydrolase"/>
</dbReference>
<dbReference type="RefSeq" id="WP_111647500.1">
    <property type="nucleotide sequence ID" value="NZ_JACHWI010000003.1"/>
</dbReference>
<keyword evidence="14" id="KW-1185">Reference proteome</keyword>
<evidence type="ECO:0000256" key="7">
    <source>
        <dbReference type="ARBA" id="ARBA00023326"/>
    </source>
</evidence>
<feature type="binding site" evidence="9">
    <location>
        <position position="82"/>
    </location>
    <ligand>
        <name>substrate</name>
    </ligand>
</feature>